<dbReference type="AlphaFoldDB" id="A0A2J6SUL5"/>
<evidence type="ECO:0000313" key="3">
    <source>
        <dbReference type="Proteomes" id="UP000235371"/>
    </source>
</evidence>
<dbReference type="InParanoid" id="A0A2J6SUL5"/>
<dbReference type="STRING" id="1095630.A0A2J6SUL5"/>
<reference evidence="2 3" key="1">
    <citation type="submission" date="2016-04" db="EMBL/GenBank/DDBJ databases">
        <title>A degradative enzymes factory behind the ericoid mycorrhizal symbiosis.</title>
        <authorList>
            <consortium name="DOE Joint Genome Institute"/>
            <person name="Martino E."/>
            <person name="Morin E."/>
            <person name="Grelet G."/>
            <person name="Kuo A."/>
            <person name="Kohler A."/>
            <person name="Daghino S."/>
            <person name="Barry K."/>
            <person name="Choi C."/>
            <person name="Cichocki N."/>
            <person name="Clum A."/>
            <person name="Copeland A."/>
            <person name="Hainaut M."/>
            <person name="Haridas S."/>
            <person name="Labutti K."/>
            <person name="Lindquist E."/>
            <person name="Lipzen A."/>
            <person name="Khouja H.-R."/>
            <person name="Murat C."/>
            <person name="Ohm R."/>
            <person name="Olson A."/>
            <person name="Spatafora J."/>
            <person name="Veneault-Fourrey C."/>
            <person name="Henrissat B."/>
            <person name="Grigoriev I."/>
            <person name="Martin F."/>
            <person name="Perotto S."/>
        </authorList>
    </citation>
    <scope>NUCLEOTIDE SEQUENCE [LARGE SCALE GENOMIC DNA]</scope>
    <source>
        <strain evidence="2 3">E</strain>
    </source>
</reference>
<feature type="region of interest" description="Disordered" evidence="1">
    <location>
        <begin position="27"/>
        <end position="64"/>
    </location>
</feature>
<keyword evidence="3" id="KW-1185">Reference proteome</keyword>
<accession>A0A2J6SUL5</accession>
<dbReference type="Proteomes" id="UP000235371">
    <property type="component" value="Unassembled WGS sequence"/>
</dbReference>
<protein>
    <submittedName>
        <fullName evidence="2">Uncharacterized protein</fullName>
    </submittedName>
</protein>
<dbReference type="RefSeq" id="XP_024731369.1">
    <property type="nucleotide sequence ID" value="XM_024883767.1"/>
</dbReference>
<dbReference type="EMBL" id="KZ613865">
    <property type="protein sequence ID" value="PMD54465.1"/>
    <property type="molecule type" value="Genomic_DNA"/>
</dbReference>
<evidence type="ECO:0000256" key="1">
    <source>
        <dbReference type="SAM" id="MobiDB-lite"/>
    </source>
</evidence>
<evidence type="ECO:0000313" key="2">
    <source>
        <dbReference type="EMBL" id="PMD54465.1"/>
    </source>
</evidence>
<feature type="compositionally biased region" description="Low complexity" evidence="1">
    <location>
        <begin position="27"/>
        <end position="44"/>
    </location>
</feature>
<dbReference type="GeneID" id="36591844"/>
<gene>
    <name evidence="2" type="ORF">K444DRAFT_634617</name>
</gene>
<name>A0A2J6SUL5_9HELO</name>
<dbReference type="OrthoDB" id="10480751at2759"/>
<organism evidence="2 3">
    <name type="scientific">Hyaloscypha bicolor E</name>
    <dbReference type="NCBI Taxonomy" id="1095630"/>
    <lineage>
        <taxon>Eukaryota</taxon>
        <taxon>Fungi</taxon>
        <taxon>Dikarya</taxon>
        <taxon>Ascomycota</taxon>
        <taxon>Pezizomycotina</taxon>
        <taxon>Leotiomycetes</taxon>
        <taxon>Helotiales</taxon>
        <taxon>Hyaloscyphaceae</taxon>
        <taxon>Hyaloscypha</taxon>
        <taxon>Hyaloscypha bicolor</taxon>
    </lineage>
</organism>
<sequence>MSRDIKEAPACSPMAPVYSPMSLKYSPTTPSLTPTSPKYSPTTPVFKPKTPEPQNPLATVPSETRQSKLYRMDCCQCGGGGYSQFPYPACQNCGHDQCDACTGNS</sequence>
<proteinExistence type="predicted"/>